<evidence type="ECO:0008006" key="4">
    <source>
        <dbReference type="Google" id="ProtNLM"/>
    </source>
</evidence>
<dbReference type="Pfam" id="PF04185">
    <property type="entry name" value="Phosphoesterase"/>
    <property type="match status" value="1"/>
</dbReference>
<gene>
    <name evidence="2" type="ORF">A1359_17815</name>
</gene>
<protein>
    <recommendedName>
        <fullName evidence="4">Phosphoesterase</fullName>
    </recommendedName>
</protein>
<dbReference type="GO" id="GO:0042578">
    <property type="term" value="F:phosphoric ester hydrolase activity"/>
    <property type="evidence" value="ECO:0007669"/>
    <property type="project" value="UniProtKB-ARBA"/>
</dbReference>
<dbReference type="RefSeq" id="WP_066987910.1">
    <property type="nucleotide sequence ID" value="NZ_LUUI01000162.1"/>
</dbReference>
<reference evidence="2 3" key="1">
    <citation type="submission" date="2016-03" db="EMBL/GenBank/DDBJ databases">
        <authorList>
            <person name="Ploux O."/>
        </authorList>
    </citation>
    <scope>NUCLEOTIDE SEQUENCE [LARGE SCALE GENOMIC DNA]</scope>
    <source>
        <strain evidence="2 3">R-45370</strain>
    </source>
</reference>
<dbReference type="Proteomes" id="UP000078476">
    <property type="component" value="Unassembled WGS sequence"/>
</dbReference>
<dbReference type="AlphaFoldDB" id="A0A177MWC5"/>
<dbReference type="EMBL" id="LUUI01000162">
    <property type="protein sequence ID" value="OAI09932.1"/>
    <property type="molecule type" value="Genomic_DNA"/>
</dbReference>
<dbReference type="InterPro" id="IPR007312">
    <property type="entry name" value="Phosphoesterase"/>
</dbReference>
<dbReference type="PANTHER" id="PTHR31956">
    <property type="entry name" value="NON-SPECIFIC PHOSPHOLIPASE C4-RELATED"/>
    <property type="match status" value="1"/>
</dbReference>
<dbReference type="STRING" id="980561.A1359_17815"/>
<dbReference type="OrthoDB" id="9770871at2"/>
<keyword evidence="3" id="KW-1185">Reference proteome</keyword>
<accession>A0A177MWC5</accession>
<proteinExistence type="predicted"/>
<dbReference type="InterPro" id="IPR017850">
    <property type="entry name" value="Alkaline_phosphatase_core_sf"/>
</dbReference>
<evidence type="ECO:0000256" key="1">
    <source>
        <dbReference type="ARBA" id="ARBA00022801"/>
    </source>
</evidence>
<organism evidence="2 3">
    <name type="scientific">Methylomonas lenta</name>
    <dbReference type="NCBI Taxonomy" id="980561"/>
    <lineage>
        <taxon>Bacteria</taxon>
        <taxon>Pseudomonadati</taxon>
        <taxon>Pseudomonadota</taxon>
        <taxon>Gammaproteobacteria</taxon>
        <taxon>Methylococcales</taxon>
        <taxon>Methylococcaceae</taxon>
        <taxon>Methylomonas</taxon>
    </lineage>
</organism>
<comment type="caution">
    <text evidence="2">The sequence shown here is derived from an EMBL/GenBank/DDBJ whole genome shotgun (WGS) entry which is preliminary data.</text>
</comment>
<evidence type="ECO:0000313" key="3">
    <source>
        <dbReference type="Proteomes" id="UP000078476"/>
    </source>
</evidence>
<keyword evidence="1" id="KW-0378">Hydrolase</keyword>
<dbReference type="Gene3D" id="3.40.720.10">
    <property type="entry name" value="Alkaline Phosphatase, subunit A"/>
    <property type="match status" value="2"/>
</dbReference>
<evidence type="ECO:0000313" key="2">
    <source>
        <dbReference type="EMBL" id="OAI09932.1"/>
    </source>
</evidence>
<name>A0A177MWC5_9GAMM</name>
<dbReference type="SUPFAM" id="SSF53649">
    <property type="entry name" value="Alkaline phosphatase-like"/>
    <property type="match status" value="1"/>
</dbReference>
<sequence>MSSKNTFLYSSLALGITLTFYNEAVLAKSPITPIQHLIVVVGENVTFDTLYGAYQPAKGQRIKNLLSQGIINVDGSPGPNFTKALQHQGHNPANAYSPRPKMDEALDALPQPLQIGILDANTFQFKGGIPDTRFPADLPAGPFQITKYVPYGSADSATGDPAHRFFQMWQQTGGNNRNLNLFTWVATTVGTGGDNGVDGPRPGDAQQGGELMGFFNMSEGDAPIFKQLAQTYALSDNFHQSLMGGTGANFFSIATADVAVYNTSGVLDTPPMNQIENPDPQAGTENFYTQDGYAGGSYVNCSDAKQPGVSSILNILKEKKLSSRCEKGAYYLVNNYDTPYNVDGTTKELGADKFVYPPQTVPTIGEALSAKNVSWKWYSAGRDAGDIVNDSLYPLIRGVVDSQVPAAIPEPTRSQIVNTQAYATTQTVVYNSIGDPLNGSSTVVNTPELRDHLKGMETFLNDVNDESLPAVSFVVPKNLISGHPGYSAPVRYEMFINDLISAVQSKPDLWANTAIIITTDEGGGYFDTGEIQNLDFFGDGPRIPMLVVSPYAKKGHVDHVYHDHASILKFIEYNWKLKPLSSRSRDNLPNPVQHKHDYLPANQPAIGNLISMFDFSDKHESDDAETHEQHHKTHSAK</sequence>
<dbReference type="PANTHER" id="PTHR31956:SF1">
    <property type="entry name" value="NON-SPECIFIC PHOSPHOLIPASE C1"/>
    <property type="match status" value="1"/>
</dbReference>